<dbReference type="Gene3D" id="1.10.10.10">
    <property type="entry name" value="Winged helix-like DNA-binding domain superfamily/Winged helix DNA-binding domain"/>
    <property type="match status" value="1"/>
</dbReference>
<proteinExistence type="predicted"/>
<dbReference type="Proteomes" id="UP000007029">
    <property type="component" value="Chromosome"/>
</dbReference>
<reference evidence="5 6" key="1">
    <citation type="journal article" date="2007" name="J. Bacteriol.">
        <title>The complete genome sequence of Roseobacter denitrificans reveals a mixotrophic rather than photosynthetic metabolism.</title>
        <authorList>
            <person name="Swingley W.D."/>
            <person name="Sadekar S."/>
            <person name="Mastrian S.D."/>
            <person name="Matthies H.J."/>
            <person name="Hao J."/>
            <person name="Ramos H."/>
            <person name="Acharya C.R."/>
            <person name="Conrad A.L."/>
            <person name="Taylor H.L."/>
            <person name="Dejesa L.C."/>
            <person name="Shah M.K."/>
            <person name="O'huallachain M.E."/>
            <person name="Lince M.T."/>
            <person name="Blankenship R.E."/>
            <person name="Beatty J.T."/>
            <person name="Touchman J.W."/>
        </authorList>
    </citation>
    <scope>NUCLEOTIDE SEQUENCE [LARGE SCALE GENOMIC DNA]</scope>
    <source>
        <strain evidence="6">ATCC 33942 / OCh 114</strain>
    </source>
</reference>
<keyword evidence="1" id="KW-0805">Transcription regulation</keyword>
<dbReference type="OrthoDB" id="8638122at2"/>
<dbReference type="GO" id="GO:0003677">
    <property type="term" value="F:DNA binding"/>
    <property type="evidence" value="ECO:0007669"/>
    <property type="project" value="UniProtKB-KW"/>
</dbReference>
<dbReference type="STRING" id="375451.RD1_0682"/>
<evidence type="ECO:0000313" key="6">
    <source>
        <dbReference type="Proteomes" id="UP000007029"/>
    </source>
</evidence>
<organism evidence="5 6">
    <name type="scientific">Roseobacter denitrificans (strain ATCC 33942 / OCh 114)</name>
    <name type="common">Erythrobacter sp. (strain OCh 114)</name>
    <name type="synonym">Roseobacter denitrificans</name>
    <dbReference type="NCBI Taxonomy" id="375451"/>
    <lineage>
        <taxon>Bacteria</taxon>
        <taxon>Pseudomonadati</taxon>
        <taxon>Pseudomonadota</taxon>
        <taxon>Alphaproteobacteria</taxon>
        <taxon>Rhodobacterales</taxon>
        <taxon>Roseobacteraceae</taxon>
        <taxon>Roseobacter</taxon>
    </lineage>
</organism>
<dbReference type="InterPro" id="IPR011711">
    <property type="entry name" value="GntR_C"/>
</dbReference>
<evidence type="ECO:0000259" key="4">
    <source>
        <dbReference type="PROSITE" id="PS50949"/>
    </source>
</evidence>
<accession>Q16CB4</accession>
<dbReference type="InterPro" id="IPR000524">
    <property type="entry name" value="Tscrpt_reg_HTH_GntR"/>
</dbReference>
<dbReference type="SUPFAM" id="SSF48008">
    <property type="entry name" value="GntR ligand-binding domain-like"/>
    <property type="match status" value="1"/>
</dbReference>
<dbReference type="SUPFAM" id="SSF46785">
    <property type="entry name" value="Winged helix' DNA-binding domain"/>
    <property type="match status" value="1"/>
</dbReference>
<keyword evidence="2" id="KW-0238">DNA-binding</keyword>
<dbReference type="HOGENOM" id="CLU_017584_5_3_5"/>
<dbReference type="Pfam" id="PF00392">
    <property type="entry name" value="GntR"/>
    <property type="match status" value="1"/>
</dbReference>
<dbReference type="Gene3D" id="1.20.120.530">
    <property type="entry name" value="GntR ligand-binding domain-like"/>
    <property type="match status" value="1"/>
</dbReference>
<protein>
    <submittedName>
        <fullName evidence="5">Transcriptional regulatory protein, putative</fullName>
    </submittedName>
</protein>
<dbReference type="Pfam" id="PF07729">
    <property type="entry name" value="FCD"/>
    <property type="match status" value="1"/>
</dbReference>
<sequence>MFDRDIYSDLQHRLITNDFDHGEKLRAEQLKRDYGCSASTVREALFRLSTEGLVDFQEQRGFRVPEKSAAVLAELTHIRILLEGEGTVLSIRQGGVAWEARLTAAHHQLSHIEKRIHASEDPTDLVPLWFQAELEFHQTLISACDSATLKAMHVQVYRRFRQQLMIADRSFDFISKNIQHHHAIMVAALDGNEDLTRQKIHDHLARHLGGAFSAQAAQRFKSSAM</sequence>
<dbReference type="EMBL" id="CP000362">
    <property type="protein sequence ID" value="ABG30379.1"/>
    <property type="molecule type" value="Genomic_DNA"/>
</dbReference>
<evidence type="ECO:0000256" key="2">
    <source>
        <dbReference type="ARBA" id="ARBA00023125"/>
    </source>
</evidence>
<dbReference type="PROSITE" id="PS50949">
    <property type="entry name" value="HTH_GNTR"/>
    <property type="match status" value="1"/>
</dbReference>
<evidence type="ECO:0000313" key="5">
    <source>
        <dbReference type="EMBL" id="ABG30379.1"/>
    </source>
</evidence>
<dbReference type="InterPro" id="IPR036390">
    <property type="entry name" value="WH_DNA-bd_sf"/>
</dbReference>
<evidence type="ECO:0000256" key="1">
    <source>
        <dbReference type="ARBA" id="ARBA00023015"/>
    </source>
</evidence>
<dbReference type="GO" id="GO:0003700">
    <property type="term" value="F:DNA-binding transcription factor activity"/>
    <property type="evidence" value="ECO:0007669"/>
    <property type="project" value="InterPro"/>
</dbReference>
<dbReference type="AlphaFoldDB" id="Q16CB4"/>
<name>Q16CB4_ROSDO</name>
<dbReference type="PANTHER" id="PTHR43537:SF5">
    <property type="entry name" value="UXU OPERON TRANSCRIPTIONAL REGULATOR"/>
    <property type="match status" value="1"/>
</dbReference>
<dbReference type="InterPro" id="IPR036388">
    <property type="entry name" value="WH-like_DNA-bd_sf"/>
</dbReference>
<dbReference type="RefSeq" id="WP_011567001.1">
    <property type="nucleotide sequence ID" value="NC_008209.1"/>
</dbReference>
<dbReference type="PANTHER" id="PTHR43537">
    <property type="entry name" value="TRANSCRIPTIONAL REGULATOR, GNTR FAMILY"/>
    <property type="match status" value="1"/>
</dbReference>
<dbReference type="eggNOG" id="COG1802">
    <property type="taxonomic scope" value="Bacteria"/>
</dbReference>
<keyword evidence="6" id="KW-1185">Reference proteome</keyword>
<dbReference type="KEGG" id="rde:RD1_0682"/>
<evidence type="ECO:0000256" key="3">
    <source>
        <dbReference type="ARBA" id="ARBA00023163"/>
    </source>
</evidence>
<dbReference type="SMART" id="SM00895">
    <property type="entry name" value="FCD"/>
    <property type="match status" value="1"/>
</dbReference>
<gene>
    <name evidence="5" type="ordered locus">RD1_0682</name>
</gene>
<keyword evidence="3" id="KW-0804">Transcription</keyword>
<feature type="domain" description="HTH gntR-type" evidence="4">
    <location>
        <begin position="1"/>
        <end position="67"/>
    </location>
</feature>
<dbReference type="InterPro" id="IPR008920">
    <property type="entry name" value="TF_FadR/GntR_C"/>
</dbReference>
<dbReference type="SMART" id="SM00345">
    <property type="entry name" value="HTH_GNTR"/>
    <property type="match status" value="1"/>
</dbReference>